<dbReference type="InterPro" id="IPR013783">
    <property type="entry name" value="Ig-like_fold"/>
</dbReference>
<dbReference type="InterPro" id="IPR003598">
    <property type="entry name" value="Ig_sub2"/>
</dbReference>
<dbReference type="InterPro" id="IPR007110">
    <property type="entry name" value="Ig-like_dom"/>
</dbReference>
<dbReference type="InterPro" id="IPR011390">
    <property type="entry name" value="IGFBP_rP_mac25"/>
</dbReference>
<dbReference type="AlphaFoldDB" id="A0A8C5UL95"/>
<evidence type="ECO:0000256" key="3">
    <source>
        <dbReference type="ARBA" id="ARBA00022729"/>
    </source>
</evidence>
<evidence type="ECO:0000256" key="2">
    <source>
        <dbReference type="ARBA" id="ARBA00022525"/>
    </source>
</evidence>
<dbReference type="SUPFAM" id="SSF48726">
    <property type="entry name" value="Immunoglobulin"/>
    <property type="match status" value="1"/>
</dbReference>
<evidence type="ECO:0000256" key="4">
    <source>
        <dbReference type="ARBA" id="ARBA00023157"/>
    </source>
</evidence>
<protein>
    <recommendedName>
        <fullName evidence="7">Ig-like domain-containing protein</fullName>
    </recommendedName>
</protein>
<keyword evidence="6" id="KW-0812">Transmembrane</keyword>
<evidence type="ECO:0000256" key="5">
    <source>
        <dbReference type="ARBA" id="ARBA00023319"/>
    </source>
</evidence>
<organism evidence="8 9">
    <name type="scientific">Malurus cyaneus samueli</name>
    <dbReference type="NCBI Taxonomy" id="2593467"/>
    <lineage>
        <taxon>Eukaryota</taxon>
        <taxon>Metazoa</taxon>
        <taxon>Chordata</taxon>
        <taxon>Craniata</taxon>
        <taxon>Vertebrata</taxon>
        <taxon>Euteleostomi</taxon>
        <taxon>Archelosauria</taxon>
        <taxon>Archosauria</taxon>
        <taxon>Dinosauria</taxon>
        <taxon>Saurischia</taxon>
        <taxon>Theropoda</taxon>
        <taxon>Coelurosauria</taxon>
        <taxon>Aves</taxon>
        <taxon>Neognathae</taxon>
        <taxon>Neoaves</taxon>
        <taxon>Telluraves</taxon>
        <taxon>Australaves</taxon>
        <taxon>Passeriformes</taxon>
        <taxon>Meliphagoidea</taxon>
        <taxon>Maluridae</taxon>
        <taxon>Malurus</taxon>
    </lineage>
</organism>
<proteinExistence type="predicted"/>
<sequence>MPSSPRLGSLSWLPAAFASGKGKTGIQRGKNNLMVSFAAGINVTCFSLCSFVHRFLKHRCRFFAAPVISMPPQDAQNYTGNDVIFVCEVSAYPMPQLEWKKKGNKMFLPGDDTHARGGPQKYGVTGWLQIQGLKKSDEGIYICHTKNKFGATYASARLKVIDGNFFNLYVKNIKAECKGRDCQNANEA</sequence>
<dbReference type="InterPro" id="IPR003599">
    <property type="entry name" value="Ig_sub"/>
</dbReference>
<evidence type="ECO:0000313" key="9">
    <source>
        <dbReference type="Proteomes" id="UP000694560"/>
    </source>
</evidence>
<dbReference type="SMART" id="SM00408">
    <property type="entry name" value="IGc2"/>
    <property type="match status" value="1"/>
</dbReference>
<dbReference type="Pfam" id="PF13927">
    <property type="entry name" value="Ig_3"/>
    <property type="match status" value="1"/>
</dbReference>
<dbReference type="Ensembl" id="ENSMCST00000021513.1">
    <property type="protein sequence ID" value="ENSMCSP00000020986.1"/>
    <property type="gene ID" value="ENSMCSG00000014697.1"/>
</dbReference>
<dbReference type="PANTHER" id="PTHR14186">
    <property type="entry name" value="INSULIN-LIKE GROWTH FACTOR BINDING PROTEIN-RELATED"/>
    <property type="match status" value="1"/>
</dbReference>
<evidence type="ECO:0000313" key="8">
    <source>
        <dbReference type="Ensembl" id="ENSMCSP00000020986.1"/>
    </source>
</evidence>
<reference evidence="8" key="1">
    <citation type="submission" date="2025-08" db="UniProtKB">
        <authorList>
            <consortium name="Ensembl"/>
        </authorList>
    </citation>
    <scope>IDENTIFICATION</scope>
</reference>
<keyword evidence="3" id="KW-0732">Signal</keyword>
<keyword evidence="9" id="KW-1185">Reference proteome</keyword>
<evidence type="ECO:0000256" key="1">
    <source>
        <dbReference type="ARBA" id="ARBA00004613"/>
    </source>
</evidence>
<keyword evidence="6" id="KW-0472">Membrane</keyword>
<evidence type="ECO:0000259" key="7">
    <source>
        <dbReference type="PROSITE" id="PS50835"/>
    </source>
</evidence>
<dbReference type="PANTHER" id="PTHR14186:SF14">
    <property type="entry name" value="KAZAL-TYPE SERINE PROTEASE INHIBITOR DOMAIN-CONTAINING PROTEIN 1"/>
    <property type="match status" value="1"/>
</dbReference>
<reference evidence="8" key="2">
    <citation type="submission" date="2025-09" db="UniProtKB">
        <authorList>
            <consortium name="Ensembl"/>
        </authorList>
    </citation>
    <scope>IDENTIFICATION</scope>
</reference>
<dbReference type="Gene3D" id="2.60.40.10">
    <property type="entry name" value="Immunoglobulins"/>
    <property type="match status" value="1"/>
</dbReference>
<evidence type="ECO:0000256" key="6">
    <source>
        <dbReference type="SAM" id="Phobius"/>
    </source>
</evidence>
<accession>A0A8C5UL95</accession>
<dbReference type="GO" id="GO:0005615">
    <property type="term" value="C:extracellular space"/>
    <property type="evidence" value="ECO:0007669"/>
    <property type="project" value="TreeGrafter"/>
</dbReference>
<dbReference type="InterPro" id="IPR036179">
    <property type="entry name" value="Ig-like_dom_sf"/>
</dbReference>
<dbReference type="OrthoDB" id="10029006at2759"/>
<name>A0A8C5UL95_9PASS</name>
<dbReference type="GO" id="GO:0001558">
    <property type="term" value="P:regulation of cell growth"/>
    <property type="evidence" value="ECO:0007669"/>
    <property type="project" value="InterPro"/>
</dbReference>
<dbReference type="Proteomes" id="UP000694560">
    <property type="component" value="Unplaced"/>
</dbReference>
<comment type="subcellular location">
    <subcellularLocation>
        <location evidence="1">Secreted</location>
    </subcellularLocation>
</comment>
<dbReference type="GO" id="GO:0009966">
    <property type="term" value="P:regulation of signal transduction"/>
    <property type="evidence" value="ECO:0007669"/>
    <property type="project" value="TreeGrafter"/>
</dbReference>
<feature type="domain" description="Ig-like" evidence="7">
    <location>
        <begin position="66"/>
        <end position="159"/>
    </location>
</feature>
<dbReference type="PROSITE" id="PS50835">
    <property type="entry name" value="IG_LIKE"/>
    <property type="match status" value="1"/>
</dbReference>
<feature type="transmembrane region" description="Helical" evidence="6">
    <location>
        <begin position="32"/>
        <end position="52"/>
    </location>
</feature>
<dbReference type="SMART" id="SM00409">
    <property type="entry name" value="IG"/>
    <property type="match status" value="1"/>
</dbReference>
<keyword evidence="6" id="KW-1133">Transmembrane helix</keyword>
<keyword evidence="4" id="KW-1015">Disulfide bond</keyword>
<keyword evidence="2" id="KW-0964">Secreted</keyword>
<keyword evidence="5" id="KW-0393">Immunoglobulin domain</keyword>
<dbReference type="FunFam" id="2.60.40.10:FF:000032">
    <property type="entry name" value="palladin isoform X1"/>
    <property type="match status" value="1"/>
</dbReference>
<dbReference type="GO" id="GO:0005520">
    <property type="term" value="F:insulin-like growth factor binding"/>
    <property type="evidence" value="ECO:0007669"/>
    <property type="project" value="InterPro"/>
</dbReference>